<evidence type="ECO:0000256" key="14">
    <source>
        <dbReference type="ARBA" id="ARBA00036255"/>
    </source>
</evidence>
<sequence length="277" mass="30584">MTYVEYRGQLRHHRDTQPEEQPKTESGHQGGLTGASERAGVPGQLISSQGLFLYQRPHPPPALSEEASTNPSFMATLLRSLLAFDHWASNQLGVCTREDSPWACGRPLMKIIEFSGHGVPWLAATLCGLYVNRSPAGRELLINMLFALVLDLISVGLLKGLVKRKRPADNKMDMFATVSVDQYSFPSGHATRAAMVSRFVLHHLTLPAPLQVLVVFWAPVVGLSRIMLGRHNVTDVIFGLAMGYVQYSVVEYFWLSPVTAPALFAAWGESKCLSRNL</sequence>
<feature type="transmembrane region" description="Helical" evidence="24">
    <location>
        <begin position="204"/>
        <end position="224"/>
    </location>
</feature>
<evidence type="ECO:0000256" key="17">
    <source>
        <dbReference type="ARBA" id="ARBA00042093"/>
    </source>
</evidence>
<reference evidence="27" key="1">
    <citation type="submission" date="2025-08" db="UniProtKB">
        <authorList>
            <consortium name="RefSeq"/>
        </authorList>
    </citation>
    <scope>IDENTIFICATION</scope>
</reference>
<comment type="catalytic activity">
    <reaction evidence="20">
        <text>(2E,6E)-farnesyl diphosphate + H2O = (2E,6E)-farnesyl phosphate + phosphate + H(+)</text>
        <dbReference type="Rhea" id="RHEA:48128"/>
        <dbReference type="ChEBI" id="CHEBI:15377"/>
        <dbReference type="ChEBI" id="CHEBI:15378"/>
        <dbReference type="ChEBI" id="CHEBI:43474"/>
        <dbReference type="ChEBI" id="CHEBI:88226"/>
        <dbReference type="ChEBI" id="CHEBI:175763"/>
    </reaction>
    <physiologicalReaction direction="left-to-right" evidence="20">
        <dbReference type="Rhea" id="RHEA:48129"/>
    </physiologicalReaction>
</comment>
<gene>
    <name evidence="27" type="primary">LOC107114179</name>
</gene>
<comment type="catalytic activity">
    <reaction evidence="14">
        <text>(2E,6E,10E)-geranylgeranyl phosphate + H2O = (2E,6E,10E)-geranylgeraniol + phosphate</text>
        <dbReference type="Rhea" id="RHEA:68016"/>
        <dbReference type="ChEBI" id="CHEBI:15377"/>
        <dbReference type="ChEBI" id="CHEBI:43474"/>
        <dbReference type="ChEBI" id="CHEBI:46762"/>
        <dbReference type="ChEBI" id="CHEBI:144936"/>
    </reaction>
    <physiologicalReaction direction="left-to-right" evidence="14">
        <dbReference type="Rhea" id="RHEA:68017"/>
    </physiologicalReaction>
</comment>
<keyword evidence="26" id="KW-1185">Reference proteome</keyword>
<keyword evidence="6" id="KW-0378">Hydrolase</keyword>
<evidence type="ECO:0000256" key="7">
    <source>
        <dbReference type="ARBA" id="ARBA00022824"/>
    </source>
</evidence>
<comment type="catalytic activity">
    <reaction evidence="18">
        <text>presqualene phosphate + H2O = presqualene alcohol + phosphate</text>
        <dbReference type="Rhea" id="RHEA:68024"/>
        <dbReference type="ChEBI" id="CHEBI:15377"/>
        <dbReference type="ChEBI" id="CHEBI:43474"/>
        <dbReference type="ChEBI" id="CHEBI:176803"/>
        <dbReference type="ChEBI" id="CHEBI:176962"/>
    </reaction>
    <physiologicalReaction direction="left-to-right" evidence="18">
        <dbReference type="Rhea" id="RHEA:68025"/>
    </physiologicalReaction>
</comment>
<evidence type="ECO:0000256" key="19">
    <source>
        <dbReference type="ARBA" id="ARBA00048331"/>
    </source>
</evidence>
<evidence type="ECO:0000313" key="27">
    <source>
        <dbReference type="RefSeq" id="XP_015271104.1"/>
    </source>
</evidence>
<evidence type="ECO:0000256" key="5">
    <source>
        <dbReference type="ARBA" id="ARBA00022692"/>
    </source>
</evidence>
<keyword evidence="10 24" id="KW-0472">Membrane</keyword>
<comment type="subcellular location">
    <subcellularLocation>
        <location evidence="2">Endoplasmic reticulum membrane</location>
        <topology evidence="2">Multi-pass membrane protein</topology>
    </subcellularLocation>
    <subcellularLocation>
        <location evidence="3">Nucleus inner membrane</location>
    </subcellularLocation>
</comment>
<evidence type="ECO:0000256" key="3">
    <source>
        <dbReference type="ARBA" id="ARBA00004540"/>
    </source>
</evidence>
<evidence type="ECO:0000256" key="6">
    <source>
        <dbReference type="ARBA" id="ARBA00022801"/>
    </source>
</evidence>
<dbReference type="GeneID" id="107114179"/>
<organism evidence="26 27">
    <name type="scientific">Gekko japonicus</name>
    <name type="common">Schlegel's Japanese gecko</name>
    <dbReference type="NCBI Taxonomy" id="146911"/>
    <lineage>
        <taxon>Eukaryota</taxon>
        <taxon>Metazoa</taxon>
        <taxon>Chordata</taxon>
        <taxon>Craniata</taxon>
        <taxon>Vertebrata</taxon>
        <taxon>Euteleostomi</taxon>
        <taxon>Lepidosauria</taxon>
        <taxon>Squamata</taxon>
        <taxon>Bifurcata</taxon>
        <taxon>Gekkota</taxon>
        <taxon>Gekkonidae</taxon>
        <taxon>Gekkoninae</taxon>
        <taxon>Gekko</taxon>
    </lineage>
</organism>
<evidence type="ECO:0000259" key="25">
    <source>
        <dbReference type="SMART" id="SM00014"/>
    </source>
</evidence>
<evidence type="ECO:0000256" key="4">
    <source>
        <dbReference type="ARBA" id="ARBA00008816"/>
    </source>
</evidence>
<feature type="domain" description="Phosphatidic acid phosphatase type 2/haloperoxidase" evidence="25">
    <location>
        <begin position="140"/>
        <end position="251"/>
    </location>
</feature>
<protein>
    <recommendedName>
        <fullName evidence="16">Polyisoprenoid diphosphate/phosphate phosphohydrolase PLPP6</fullName>
        <ecNumber evidence="15">3.6.1.68</ecNumber>
    </recommendedName>
    <alternativeName>
        <fullName evidence="17">Phospholipid phosphatase 6</fullName>
    </alternativeName>
</protein>
<dbReference type="InterPro" id="IPR000326">
    <property type="entry name" value="PAP2/HPO"/>
</dbReference>
<keyword evidence="5 24" id="KW-0812">Transmembrane</keyword>
<comment type="catalytic activity">
    <reaction evidence="19">
        <text>presqualene diphosphate + H2O = presqualene phosphate + phosphate + H(+)</text>
        <dbReference type="Rhea" id="RHEA:67968"/>
        <dbReference type="ChEBI" id="CHEBI:15377"/>
        <dbReference type="ChEBI" id="CHEBI:15378"/>
        <dbReference type="ChEBI" id="CHEBI:43474"/>
        <dbReference type="ChEBI" id="CHEBI:57310"/>
        <dbReference type="ChEBI" id="CHEBI:176803"/>
    </reaction>
    <physiologicalReaction direction="left-to-right" evidence="19">
        <dbReference type="Rhea" id="RHEA:67969"/>
    </physiologicalReaction>
</comment>
<dbReference type="EC" id="3.6.1.68" evidence="15"/>
<keyword evidence="9" id="KW-0443">Lipid metabolism</keyword>
<comment type="catalytic activity">
    <reaction evidence="1">
        <text>1,2-dihexadecanoyl-sn-glycero-3-phosphate + H2O = 1,2-dihexadecanoyl-sn-glycerol + phosphate</text>
        <dbReference type="Rhea" id="RHEA:43236"/>
        <dbReference type="ChEBI" id="CHEBI:15377"/>
        <dbReference type="ChEBI" id="CHEBI:43474"/>
        <dbReference type="ChEBI" id="CHEBI:72859"/>
        <dbReference type="ChEBI" id="CHEBI:82929"/>
    </reaction>
    <physiologicalReaction direction="left-to-right" evidence="1">
        <dbReference type="Rhea" id="RHEA:43237"/>
    </physiologicalReaction>
</comment>
<comment type="catalytic activity">
    <reaction evidence="22">
        <text>(2E)-geranyl diphosphate + H2O = (2E)-geranyl phosphate + phosphate + H(+)</text>
        <dbReference type="Rhea" id="RHEA:47944"/>
        <dbReference type="ChEBI" id="CHEBI:15377"/>
        <dbReference type="ChEBI" id="CHEBI:15378"/>
        <dbReference type="ChEBI" id="CHEBI:43474"/>
        <dbReference type="ChEBI" id="CHEBI:58057"/>
        <dbReference type="ChEBI" id="CHEBI:88107"/>
        <dbReference type="EC" id="3.6.1.68"/>
    </reaction>
    <physiologicalReaction direction="left-to-right" evidence="22">
        <dbReference type="Rhea" id="RHEA:47945"/>
    </physiologicalReaction>
</comment>
<evidence type="ECO:0000256" key="20">
    <source>
        <dbReference type="ARBA" id="ARBA00048426"/>
    </source>
</evidence>
<keyword evidence="11" id="KW-0539">Nucleus</keyword>
<keyword evidence="8 24" id="KW-1133">Transmembrane helix</keyword>
<dbReference type="PANTHER" id="PTHR14969">
    <property type="entry name" value="SPHINGOSINE-1-PHOSPHATE PHOSPHOHYDROLASE"/>
    <property type="match status" value="1"/>
</dbReference>
<evidence type="ECO:0000256" key="12">
    <source>
        <dbReference type="ARBA" id="ARBA00036036"/>
    </source>
</evidence>
<evidence type="ECO:0000256" key="22">
    <source>
        <dbReference type="ARBA" id="ARBA00049227"/>
    </source>
</evidence>
<dbReference type="Pfam" id="PF01569">
    <property type="entry name" value="PAP2"/>
    <property type="match status" value="1"/>
</dbReference>
<evidence type="ECO:0000256" key="8">
    <source>
        <dbReference type="ARBA" id="ARBA00022989"/>
    </source>
</evidence>
<evidence type="ECO:0000256" key="9">
    <source>
        <dbReference type="ARBA" id="ARBA00023098"/>
    </source>
</evidence>
<keyword evidence="7" id="KW-0256">Endoplasmic reticulum</keyword>
<comment type="catalytic activity">
    <reaction evidence="12">
        <text>(2E,6E)-farnesyl phosphate + H2O = (2E,6E)-farnesol + phosphate</text>
        <dbReference type="Rhea" id="RHEA:48132"/>
        <dbReference type="ChEBI" id="CHEBI:15377"/>
        <dbReference type="ChEBI" id="CHEBI:16619"/>
        <dbReference type="ChEBI" id="CHEBI:43474"/>
        <dbReference type="ChEBI" id="CHEBI:88226"/>
    </reaction>
    <physiologicalReaction direction="left-to-right" evidence="12">
        <dbReference type="Rhea" id="RHEA:48133"/>
    </physiologicalReaction>
</comment>
<dbReference type="PANTHER" id="PTHR14969:SF18">
    <property type="entry name" value="POLYISOPRENOID DIPHOSPHATE_PHOSPHATE PHOSPHOHYDROLASE PLPP6"/>
    <property type="match status" value="1"/>
</dbReference>
<comment type="catalytic activity">
    <reaction evidence="13">
        <text>(2E)-geranyl phosphate + H2O = (2E)-geraniol + phosphate</text>
        <dbReference type="Rhea" id="RHEA:68020"/>
        <dbReference type="ChEBI" id="CHEBI:15377"/>
        <dbReference type="ChEBI" id="CHEBI:17447"/>
        <dbReference type="ChEBI" id="CHEBI:43474"/>
        <dbReference type="ChEBI" id="CHEBI:88107"/>
    </reaction>
    <physiologicalReaction direction="left-to-right" evidence="13">
        <dbReference type="Rhea" id="RHEA:68021"/>
    </physiologicalReaction>
</comment>
<dbReference type="SUPFAM" id="SSF48317">
    <property type="entry name" value="Acid phosphatase/Vanadium-dependent haloperoxidase"/>
    <property type="match status" value="1"/>
</dbReference>
<feature type="compositionally biased region" description="Basic and acidic residues" evidence="23">
    <location>
        <begin position="15"/>
        <end position="26"/>
    </location>
</feature>
<accession>A0ABM1KBL7</accession>
<comment type="catalytic activity">
    <reaction evidence="21">
        <text>(2E,6E,10E)-geranylgeranyl diphosphate + H2O = (2E,6E,10E)-geranylgeranyl phosphate + phosphate + H(+)</text>
        <dbReference type="Rhea" id="RHEA:68008"/>
        <dbReference type="ChEBI" id="CHEBI:15377"/>
        <dbReference type="ChEBI" id="CHEBI:15378"/>
        <dbReference type="ChEBI" id="CHEBI:43474"/>
        <dbReference type="ChEBI" id="CHEBI:58756"/>
        <dbReference type="ChEBI" id="CHEBI:144936"/>
    </reaction>
    <physiologicalReaction direction="left-to-right" evidence="21">
        <dbReference type="Rhea" id="RHEA:68009"/>
    </physiologicalReaction>
</comment>
<evidence type="ECO:0000256" key="15">
    <source>
        <dbReference type="ARBA" id="ARBA00038898"/>
    </source>
</evidence>
<feature type="region of interest" description="Disordered" evidence="23">
    <location>
        <begin position="1"/>
        <end position="39"/>
    </location>
</feature>
<evidence type="ECO:0000256" key="16">
    <source>
        <dbReference type="ARBA" id="ARBA00040581"/>
    </source>
</evidence>
<dbReference type="CDD" id="cd03391">
    <property type="entry name" value="PAP2_containing_2_like"/>
    <property type="match status" value="1"/>
</dbReference>
<evidence type="ECO:0000256" key="1">
    <source>
        <dbReference type="ARBA" id="ARBA00001611"/>
    </source>
</evidence>
<evidence type="ECO:0000256" key="11">
    <source>
        <dbReference type="ARBA" id="ARBA00023242"/>
    </source>
</evidence>
<proteinExistence type="inferred from homology"/>
<evidence type="ECO:0000256" key="21">
    <source>
        <dbReference type="ARBA" id="ARBA00048595"/>
    </source>
</evidence>
<feature type="transmembrane region" description="Helical" evidence="24">
    <location>
        <begin position="236"/>
        <end position="255"/>
    </location>
</feature>
<dbReference type="Proteomes" id="UP000694871">
    <property type="component" value="Unplaced"/>
</dbReference>
<evidence type="ECO:0000313" key="26">
    <source>
        <dbReference type="Proteomes" id="UP000694871"/>
    </source>
</evidence>
<name>A0ABM1KBL7_GEKJA</name>
<evidence type="ECO:0000256" key="13">
    <source>
        <dbReference type="ARBA" id="ARBA00036169"/>
    </source>
</evidence>
<dbReference type="SMART" id="SM00014">
    <property type="entry name" value="acidPPc"/>
    <property type="match status" value="1"/>
</dbReference>
<dbReference type="Gene3D" id="1.20.144.10">
    <property type="entry name" value="Phosphatidic acid phosphatase type 2/haloperoxidase"/>
    <property type="match status" value="1"/>
</dbReference>
<comment type="similarity">
    <text evidence="4">Belongs to the PA-phosphatase related phosphoesterase family.</text>
</comment>
<evidence type="ECO:0000256" key="2">
    <source>
        <dbReference type="ARBA" id="ARBA00004477"/>
    </source>
</evidence>
<dbReference type="InterPro" id="IPR036938">
    <property type="entry name" value="PAP2/HPO_sf"/>
</dbReference>
<evidence type="ECO:0000256" key="10">
    <source>
        <dbReference type="ARBA" id="ARBA00023136"/>
    </source>
</evidence>
<evidence type="ECO:0000256" key="18">
    <source>
        <dbReference type="ARBA" id="ARBA00047907"/>
    </source>
</evidence>
<evidence type="ECO:0000256" key="24">
    <source>
        <dbReference type="SAM" id="Phobius"/>
    </source>
</evidence>
<dbReference type="RefSeq" id="XP_015271104.1">
    <property type="nucleotide sequence ID" value="XM_015415618.1"/>
</dbReference>
<evidence type="ECO:0000256" key="23">
    <source>
        <dbReference type="SAM" id="MobiDB-lite"/>
    </source>
</evidence>
<feature type="transmembrane region" description="Helical" evidence="24">
    <location>
        <begin position="140"/>
        <end position="162"/>
    </location>
</feature>